<reference evidence="2" key="1">
    <citation type="journal article" date="2015" name="BMC Genomics">
        <title>Genomic and transcriptomic analysis of the endophytic fungus Pestalotiopsis fici reveals its lifestyle and high potential for synthesis of natural products.</title>
        <authorList>
            <person name="Wang X."/>
            <person name="Zhang X."/>
            <person name="Liu L."/>
            <person name="Xiang M."/>
            <person name="Wang W."/>
            <person name="Sun X."/>
            <person name="Che Y."/>
            <person name="Guo L."/>
            <person name="Liu G."/>
            <person name="Guo L."/>
            <person name="Wang C."/>
            <person name="Yin W.B."/>
            <person name="Stadler M."/>
            <person name="Zhang X."/>
            <person name="Liu X."/>
        </authorList>
    </citation>
    <scope>NUCLEOTIDE SEQUENCE [LARGE SCALE GENOMIC DNA]</scope>
    <source>
        <strain evidence="2">W106-1 / CGMCC3.15140</strain>
    </source>
</reference>
<proteinExistence type="predicted"/>
<organism evidence="1 2">
    <name type="scientific">Pestalotiopsis fici (strain W106-1 / CGMCC3.15140)</name>
    <dbReference type="NCBI Taxonomy" id="1229662"/>
    <lineage>
        <taxon>Eukaryota</taxon>
        <taxon>Fungi</taxon>
        <taxon>Dikarya</taxon>
        <taxon>Ascomycota</taxon>
        <taxon>Pezizomycotina</taxon>
        <taxon>Sordariomycetes</taxon>
        <taxon>Xylariomycetidae</taxon>
        <taxon>Amphisphaeriales</taxon>
        <taxon>Sporocadaceae</taxon>
        <taxon>Pestalotiopsis</taxon>
    </lineage>
</organism>
<dbReference type="Proteomes" id="UP000030651">
    <property type="component" value="Unassembled WGS sequence"/>
</dbReference>
<dbReference type="eggNOG" id="ENOG502SU9X">
    <property type="taxonomic scope" value="Eukaryota"/>
</dbReference>
<evidence type="ECO:0000313" key="1">
    <source>
        <dbReference type="EMBL" id="ETS81633.1"/>
    </source>
</evidence>
<accession>W3X689</accession>
<dbReference type="OMA" id="THFSMAG"/>
<name>W3X689_PESFW</name>
<protein>
    <submittedName>
        <fullName evidence="1">Uncharacterized protein</fullName>
    </submittedName>
</protein>
<dbReference type="HOGENOM" id="CLU_145544_0_0_1"/>
<dbReference type="InParanoid" id="W3X689"/>
<evidence type="ECO:0000313" key="2">
    <source>
        <dbReference type="Proteomes" id="UP000030651"/>
    </source>
</evidence>
<dbReference type="AlphaFoldDB" id="W3X689"/>
<gene>
    <name evidence="1" type="ORF">PFICI_06635</name>
</gene>
<dbReference type="EMBL" id="KI912112">
    <property type="protein sequence ID" value="ETS81633.1"/>
    <property type="molecule type" value="Genomic_DNA"/>
</dbReference>
<dbReference type="GeneID" id="19271648"/>
<dbReference type="RefSeq" id="XP_007833407.1">
    <property type="nucleotide sequence ID" value="XM_007835216.1"/>
</dbReference>
<dbReference type="OrthoDB" id="5302289at2759"/>
<sequence>MTMLLVNPQEVQPHTYYMNYRLATTSAPTVNNILSMPSQHHERHHHQSGAYSSYSNTVAQALEIARESPDGAMDPTVSSILENAIAQIWSKVQSHPDSYVMTRDEFAVFNYFQHRFQGDKAADAARSRYWSNTKGDSTKGA</sequence>
<keyword evidence="2" id="KW-1185">Reference proteome</keyword>
<dbReference type="KEGG" id="pfy:PFICI_06635"/>